<reference evidence="2 3" key="1">
    <citation type="journal article" date="2012" name="Science">
        <title>The Paleozoic origin of enzymatic lignin decomposition reconstructed from 31 fungal genomes.</title>
        <authorList>
            <person name="Floudas D."/>
            <person name="Binder M."/>
            <person name="Riley R."/>
            <person name="Barry K."/>
            <person name="Blanchette R.A."/>
            <person name="Henrissat B."/>
            <person name="Martinez A.T."/>
            <person name="Otillar R."/>
            <person name="Spatafora J.W."/>
            <person name="Yadav J.S."/>
            <person name="Aerts A."/>
            <person name="Benoit I."/>
            <person name="Boyd A."/>
            <person name="Carlson A."/>
            <person name="Copeland A."/>
            <person name="Coutinho P.M."/>
            <person name="de Vries R.P."/>
            <person name="Ferreira P."/>
            <person name="Findley K."/>
            <person name="Foster B."/>
            <person name="Gaskell J."/>
            <person name="Glotzer D."/>
            <person name="Gorecki P."/>
            <person name="Heitman J."/>
            <person name="Hesse C."/>
            <person name="Hori C."/>
            <person name="Igarashi K."/>
            <person name="Jurgens J.A."/>
            <person name="Kallen N."/>
            <person name="Kersten P."/>
            <person name="Kohler A."/>
            <person name="Kuees U."/>
            <person name="Kumar T.K.A."/>
            <person name="Kuo A."/>
            <person name="LaButti K."/>
            <person name="Larrondo L.F."/>
            <person name="Lindquist E."/>
            <person name="Ling A."/>
            <person name="Lombard V."/>
            <person name="Lucas S."/>
            <person name="Lundell T."/>
            <person name="Martin R."/>
            <person name="McLaughlin D.J."/>
            <person name="Morgenstern I."/>
            <person name="Morin E."/>
            <person name="Murat C."/>
            <person name="Nagy L.G."/>
            <person name="Nolan M."/>
            <person name="Ohm R.A."/>
            <person name="Patyshakuliyeva A."/>
            <person name="Rokas A."/>
            <person name="Ruiz-Duenas F.J."/>
            <person name="Sabat G."/>
            <person name="Salamov A."/>
            <person name="Samejima M."/>
            <person name="Schmutz J."/>
            <person name="Slot J.C."/>
            <person name="St John F."/>
            <person name="Stenlid J."/>
            <person name="Sun H."/>
            <person name="Sun S."/>
            <person name="Syed K."/>
            <person name="Tsang A."/>
            <person name="Wiebenga A."/>
            <person name="Young D."/>
            <person name="Pisabarro A."/>
            <person name="Eastwood D.C."/>
            <person name="Martin F."/>
            <person name="Cullen D."/>
            <person name="Grigoriev I.V."/>
            <person name="Hibbett D.S."/>
        </authorList>
    </citation>
    <scope>NUCLEOTIDE SEQUENCE [LARGE SCALE GENOMIC DNA]</scope>
    <source>
        <strain evidence="2 3">ATCC 11539</strain>
    </source>
</reference>
<dbReference type="KEGG" id="gtr:GLOTRDRAFT_134237"/>
<dbReference type="OMA" id="PDIPHIV"/>
<feature type="compositionally biased region" description="Low complexity" evidence="1">
    <location>
        <begin position="366"/>
        <end position="378"/>
    </location>
</feature>
<organism evidence="2 3">
    <name type="scientific">Gloeophyllum trabeum (strain ATCC 11539 / FP-39264 / Madison 617)</name>
    <name type="common">Brown rot fungus</name>
    <dbReference type="NCBI Taxonomy" id="670483"/>
    <lineage>
        <taxon>Eukaryota</taxon>
        <taxon>Fungi</taxon>
        <taxon>Dikarya</taxon>
        <taxon>Basidiomycota</taxon>
        <taxon>Agaricomycotina</taxon>
        <taxon>Agaricomycetes</taxon>
        <taxon>Gloeophyllales</taxon>
        <taxon>Gloeophyllaceae</taxon>
        <taxon>Gloeophyllum</taxon>
    </lineage>
</organism>
<sequence>MSDDFRPRAKFPIDPFAAIPHSAREPWTLHPERLAARARDVLLVLGVTPATNLAPLLHSPQLSSGLLLLVSHEPLALPAHPHPAVRVLRLAAPLALENAGSVRLVGVLEWAARIARLWRRRPAHGVLELAEGSTDPAPTPRSALPSPRASATNLVPLPLPPSRSSSPKPPPADPSPRAFDALVNFLPPHLPDKALLKHAILVTTLSRTFLAAPPARRRSSLFARAGPVHALPPGPPDAGAPLVHVLPAASGDARPKLVHGIESFLLSFCVPAAMRPPARERTLPYLLDARAFAAALPHDAAYTVADALLSGALDGGAPRAWVAGPADVVLAASPSSHSVPSRPCPYSESLSMPAMSRARASSSNPGLCASCSSAESSPPATPRADSAASLPAVLERAAGSGSGSGLKSTPGEEAGEGEGEREVRRKRSRWRFWRGGVAVR</sequence>
<feature type="region of interest" description="Disordered" evidence="1">
    <location>
        <begin position="366"/>
        <end position="429"/>
    </location>
</feature>
<dbReference type="Proteomes" id="UP000030669">
    <property type="component" value="Unassembled WGS sequence"/>
</dbReference>
<keyword evidence="3" id="KW-1185">Reference proteome</keyword>
<name>S7PRX1_GLOTA</name>
<dbReference type="OrthoDB" id="3265311at2759"/>
<dbReference type="eggNOG" id="ENOG502SN1K">
    <property type="taxonomic scope" value="Eukaryota"/>
</dbReference>
<dbReference type="AlphaFoldDB" id="S7PRX1"/>
<evidence type="ECO:0000313" key="2">
    <source>
        <dbReference type="EMBL" id="EPQ50122.1"/>
    </source>
</evidence>
<dbReference type="EMBL" id="KB469353">
    <property type="protein sequence ID" value="EPQ50122.1"/>
    <property type="molecule type" value="Genomic_DNA"/>
</dbReference>
<evidence type="ECO:0000313" key="3">
    <source>
        <dbReference type="Proteomes" id="UP000030669"/>
    </source>
</evidence>
<proteinExistence type="predicted"/>
<evidence type="ECO:0000256" key="1">
    <source>
        <dbReference type="SAM" id="MobiDB-lite"/>
    </source>
</evidence>
<dbReference type="GeneID" id="19302966"/>
<dbReference type="HOGENOM" id="CLU_622640_0_0_1"/>
<feature type="region of interest" description="Disordered" evidence="1">
    <location>
        <begin position="129"/>
        <end position="176"/>
    </location>
</feature>
<gene>
    <name evidence="2" type="ORF">GLOTRDRAFT_134237</name>
</gene>
<protein>
    <submittedName>
        <fullName evidence="2">Uncharacterized protein</fullName>
    </submittedName>
</protein>
<dbReference type="RefSeq" id="XP_007871422.1">
    <property type="nucleotide sequence ID" value="XM_007873231.1"/>
</dbReference>
<feature type="compositionally biased region" description="Pro residues" evidence="1">
    <location>
        <begin position="157"/>
        <end position="174"/>
    </location>
</feature>
<accession>S7PRX1</accession>